<name>A0ABW2BCF3_9RHOB</name>
<dbReference type="Proteomes" id="UP001596353">
    <property type="component" value="Unassembled WGS sequence"/>
</dbReference>
<dbReference type="SMART" id="SM00347">
    <property type="entry name" value="HTH_MARR"/>
    <property type="match status" value="1"/>
</dbReference>
<comment type="caution">
    <text evidence="2">The sequence shown here is derived from an EMBL/GenBank/DDBJ whole genome shotgun (WGS) entry which is preliminary data.</text>
</comment>
<dbReference type="PROSITE" id="PS50995">
    <property type="entry name" value="HTH_MARR_2"/>
    <property type="match status" value="1"/>
</dbReference>
<dbReference type="InterPro" id="IPR039422">
    <property type="entry name" value="MarR/SlyA-like"/>
</dbReference>
<accession>A0ABW2BCF3</accession>
<organism evidence="2 3">
    <name type="scientific">Sulfitobacter porphyrae</name>
    <dbReference type="NCBI Taxonomy" id="1246864"/>
    <lineage>
        <taxon>Bacteria</taxon>
        <taxon>Pseudomonadati</taxon>
        <taxon>Pseudomonadota</taxon>
        <taxon>Alphaproteobacteria</taxon>
        <taxon>Rhodobacterales</taxon>
        <taxon>Roseobacteraceae</taxon>
        <taxon>Sulfitobacter</taxon>
    </lineage>
</organism>
<evidence type="ECO:0000313" key="2">
    <source>
        <dbReference type="EMBL" id="MFC6763108.1"/>
    </source>
</evidence>
<dbReference type="PANTHER" id="PTHR33164:SF13">
    <property type="entry name" value="4-HYDROXYPHENYLACETATE CATABOLISM PROTEIN"/>
    <property type="match status" value="1"/>
</dbReference>
<dbReference type="InterPro" id="IPR036388">
    <property type="entry name" value="WH-like_DNA-bd_sf"/>
</dbReference>
<evidence type="ECO:0000259" key="1">
    <source>
        <dbReference type="PROSITE" id="PS50995"/>
    </source>
</evidence>
<dbReference type="SUPFAM" id="SSF46785">
    <property type="entry name" value="Winged helix' DNA-binding domain"/>
    <property type="match status" value="1"/>
</dbReference>
<dbReference type="EMBL" id="JBHSWG010000008">
    <property type="protein sequence ID" value="MFC6763108.1"/>
    <property type="molecule type" value="Genomic_DNA"/>
</dbReference>
<evidence type="ECO:0000313" key="3">
    <source>
        <dbReference type="Proteomes" id="UP001596353"/>
    </source>
</evidence>
<dbReference type="InterPro" id="IPR000835">
    <property type="entry name" value="HTH_MarR-typ"/>
</dbReference>
<protein>
    <submittedName>
        <fullName evidence="2">MarR family transcriptional regulator</fullName>
    </submittedName>
</protein>
<dbReference type="InterPro" id="IPR036390">
    <property type="entry name" value="WH_DNA-bd_sf"/>
</dbReference>
<dbReference type="Gene3D" id="1.10.10.10">
    <property type="entry name" value="Winged helix-like DNA-binding domain superfamily/Winged helix DNA-binding domain"/>
    <property type="match status" value="1"/>
</dbReference>
<dbReference type="Pfam" id="PF01047">
    <property type="entry name" value="MarR"/>
    <property type="match status" value="1"/>
</dbReference>
<dbReference type="PANTHER" id="PTHR33164">
    <property type="entry name" value="TRANSCRIPTIONAL REGULATOR, MARR FAMILY"/>
    <property type="match status" value="1"/>
</dbReference>
<proteinExistence type="predicted"/>
<gene>
    <name evidence="2" type="ORF">ACFQFQ_31530</name>
</gene>
<reference evidence="3" key="1">
    <citation type="journal article" date="2019" name="Int. J. Syst. Evol. Microbiol.">
        <title>The Global Catalogue of Microorganisms (GCM) 10K type strain sequencing project: providing services to taxonomists for standard genome sequencing and annotation.</title>
        <authorList>
            <consortium name="The Broad Institute Genomics Platform"/>
            <consortium name="The Broad Institute Genome Sequencing Center for Infectious Disease"/>
            <person name="Wu L."/>
            <person name="Ma J."/>
        </authorList>
    </citation>
    <scope>NUCLEOTIDE SEQUENCE [LARGE SCALE GENOMIC DNA]</scope>
    <source>
        <strain evidence="3">CCUG 66188</strain>
    </source>
</reference>
<keyword evidence="3" id="KW-1185">Reference proteome</keyword>
<feature type="domain" description="HTH marR-type" evidence="1">
    <location>
        <begin position="20"/>
        <end position="152"/>
    </location>
</feature>
<sequence length="158" mass="17896">MTEAKTVARETFPFDIPYSERSLAIACTRGRHAVVSHFTDLLKDAGLTEQQWRVIRIISDFAPLSLNELSQKSCIHKVSMTRIVRALTERELIYTEKDPDDLRSFKASLTPSGKDFVENLRPKSEKIAQGIIGHFGEENATQLLHLLNMLSQLNDNGR</sequence>